<keyword evidence="5 11" id="KW-0547">Nucleotide-binding</keyword>
<dbReference type="InterPro" id="IPR011009">
    <property type="entry name" value="Kinase-like_dom_sf"/>
</dbReference>
<accession>A0A8H6CCW7</accession>
<dbReference type="InterPro" id="IPR017441">
    <property type="entry name" value="Protein_kinase_ATP_BS"/>
</dbReference>
<name>A0A8H6CCW7_9LECA</name>
<dbReference type="PANTHER" id="PTHR24356:SF184">
    <property type="entry name" value="SERINE_THREONINE-PROTEIN KINASE TRICORNERED"/>
    <property type="match status" value="1"/>
</dbReference>
<gene>
    <name evidence="15" type="ORF">HO133_002662</name>
</gene>
<evidence type="ECO:0000256" key="5">
    <source>
        <dbReference type="ARBA" id="ARBA00022741"/>
    </source>
</evidence>
<evidence type="ECO:0000256" key="4">
    <source>
        <dbReference type="ARBA" id="ARBA00022679"/>
    </source>
</evidence>
<dbReference type="RefSeq" id="XP_037150416.1">
    <property type="nucleotide sequence ID" value="XM_037293587.1"/>
</dbReference>
<keyword evidence="6" id="KW-0418">Kinase</keyword>
<evidence type="ECO:0000256" key="11">
    <source>
        <dbReference type="PROSITE-ProRule" id="PRU10141"/>
    </source>
</evidence>
<dbReference type="FunFam" id="3.30.200.20:FF:000192">
    <property type="entry name" value="Serine/threonine-protein kinase cot-1"/>
    <property type="match status" value="1"/>
</dbReference>
<evidence type="ECO:0000256" key="9">
    <source>
        <dbReference type="ARBA" id="ARBA00047899"/>
    </source>
</evidence>
<evidence type="ECO:0000256" key="12">
    <source>
        <dbReference type="SAM" id="MobiDB-lite"/>
    </source>
</evidence>
<feature type="region of interest" description="Disordered" evidence="12">
    <location>
        <begin position="70"/>
        <end position="230"/>
    </location>
</feature>
<protein>
    <recommendedName>
        <fullName evidence="1">non-specific serine/threonine protein kinase</fullName>
        <ecNumber evidence="1">2.7.11.1</ecNumber>
    </recommendedName>
</protein>
<organism evidence="15 16">
    <name type="scientific">Letharia lupina</name>
    <dbReference type="NCBI Taxonomy" id="560253"/>
    <lineage>
        <taxon>Eukaryota</taxon>
        <taxon>Fungi</taxon>
        <taxon>Dikarya</taxon>
        <taxon>Ascomycota</taxon>
        <taxon>Pezizomycotina</taxon>
        <taxon>Lecanoromycetes</taxon>
        <taxon>OSLEUM clade</taxon>
        <taxon>Lecanoromycetidae</taxon>
        <taxon>Lecanorales</taxon>
        <taxon>Lecanorineae</taxon>
        <taxon>Parmeliaceae</taxon>
        <taxon>Letharia</taxon>
    </lineage>
</organism>
<evidence type="ECO:0000256" key="7">
    <source>
        <dbReference type="ARBA" id="ARBA00022840"/>
    </source>
</evidence>
<dbReference type="PROSITE" id="PS00107">
    <property type="entry name" value="PROTEIN_KINASE_ATP"/>
    <property type="match status" value="1"/>
</dbReference>
<keyword evidence="16" id="KW-1185">Reference proteome</keyword>
<keyword evidence="7 11" id="KW-0067">ATP-binding</keyword>
<evidence type="ECO:0000256" key="6">
    <source>
        <dbReference type="ARBA" id="ARBA00022777"/>
    </source>
</evidence>
<comment type="caution">
    <text evidence="15">The sequence shown here is derived from an EMBL/GenBank/DDBJ whole genome shotgun (WGS) entry which is preliminary data.</text>
</comment>
<dbReference type="EC" id="2.7.11.1" evidence="1"/>
<comment type="catalytic activity">
    <reaction evidence="10">
        <text>L-seryl-[protein] + ATP = O-phospho-L-seryl-[protein] + ADP + H(+)</text>
        <dbReference type="Rhea" id="RHEA:17989"/>
        <dbReference type="Rhea" id="RHEA-COMP:9863"/>
        <dbReference type="Rhea" id="RHEA-COMP:11604"/>
        <dbReference type="ChEBI" id="CHEBI:15378"/>
        <dbReference type="ChEBI" id="CHEBI:29999"/>
        <dbReference type="ChEBI" id="CHEBI:30616"/>
        <dbReference type="ChEBI" id="CHEBI:83421"/>
        <dbReference type="ChEBI" id="CHEBI:456216"/>
        <dbReference type="EC" id="2.7.11.1"/>
    </reaction>
</comment>
<feature type="compositionally biased region" description="Low complexity" evidence="12">
    <location>
        <begin position="81"/>
        <end position="102"/>
    </location>
</feature>
<dbReference type="SMART" id="SM00220">
    <property type="entry name" value="S_TKc"/>
    <property type="match status" value="1"/>
</dbReference>
<reference evidence="15 16" key="1">
    <citation type="journal article" date="2020" name="Genomics">
        <title>Complete, high-quality genomes from long-read metagenomic sequencing of two wolf lichen thalli reveals enigmatic genome architecture.</title>
        <authorList>
            <person name="McKenzie S.K."/>
            <person name="Walston R.F."/>
            <person name="Allen J.L."/>
        </authorList>
    </citation>
    <scope>NUCLEOTIDE SEQUENCE [LARGE SCALE GENOMIC DNA]</scope>
    <source>
        <strain evidence="15">WasteWater1</strain>
    </source>
</reference>
<evidence type="ECO:0000256" key="1">
    <source>
        <dbReference type="ARBA" id="ARBA00012513"/>
    </source>
</evidence>
<feature type="compositionally biased region" description="Pro residues" evidence="12">
    <location>
        <begin position="103"/>
        <end position="113"/>
    </location>
</feature>
<dbReference type="PROSITE" id="PS51285">
    <property type="entry name" value="AGC_KINASE_CTER"/>
    <property type="match status" value="1"/>
</dbReference>
<dbReference type="PROSITE" id="PS00108">
    <property type="entry name" value="PROTEIN_KINASE_ST"/>
    <property type="match status" value="1"/>
</dbReference>
<feature type="region of interest" description="Disordered" evidence="12">
    <location>
        <begin position="1"/>
        <end position="32"/>
    </location>
</feature>
<evidence type="ECO:0000313" key="16">
    <source>
        <dbReference type="Proteomes" id="UP000593566"/>
    </source>
</evidence>
<dbReference type="InterPro" id="IPR000719">
    <property type="entry name" value="Prot_kinase_dom"/>
</dbReference>
<evidence type="ECO:0000259" key="14">
    <source>
        <dbReference type="PROSITE" id="PS51285"/>
    </source>
</evidence>
<proteinExistence type="inferred from homology"/>
<evidence type="ECO:0000256" key="2">
    <source>
        <dbReference type="ARBA" id="ARBA00022527"/>
    </source>
</evidence>
<feature type="compositionally biased region" description="Polar residues" evidence="12">
    <location>
        <begin position="143"/>
        <end position="211"/>
    </location>
</feature>
<dbReference type="GO" id="GO:0007010">
    <property type="term" value="P:cytoskeleton organization"/>
    <property type="evidence" value="ECO:0007669"/>
    <property type="project" value="UniProtKB-ARBA"/>
</dbReference>
<dbReference type="Gene3D" id="1.10.510.10">
    <property type="entry name" value="Transferase(Phosphotransferase) domain 1"/>
    <property type="match status" value="1"/>
</dbReference>
<feature type="domain" description="Protein kinase" evidence="13">
    <location>
        <begin position="306"/>
        <end position="622"/>
    </location>
</feature>
<comment type="catalytic activity">
    <reaction evidence="9">
        <text>L-threonyl-[protein] + ATP = O-phospho-L-threonyl-[protein] + ADP + H(+)</text>
        <dbReference type="Rhea" id="RHEA:46608"/>
        <dbReference type="Rhea" id="RHEA-COMP:11060"/>
        <dbReference type="Rhea" id="RHEA-COMP:11605"/>
        <dbReference type="ChEBI" id="CHEBI:15378"/>
        <dbReference type="ChEBI" id="CHEBI:30013"/>
        <dbReference type="ChEBI" id="CHEBI:30616"/>
        <dbReference type="ChEBI" id="CHEBI:61977"/>
        <dbReference type="ChEBI" id="CHEBI:456216"/>
        <dbReference type="EC" id="2.7.11.1"/>
    </reaction>
</comment>
<dbReference type="InterPro" id="IPR050236">
    <property type="entry name" value="Ser_Thr_kinase_AGC"/>
</dbReference>
<evidence type="ECO:0000256" key="3">
    <source>
        <dbReference type="ARBA" id="ARBA00022553"/>
    </source>
</evidence>
<dbReference type="FunFam" id="1.10.510.10:FF:000024">
    <property type="entry name" value="Probable serine/threonine-protein kinase cot-1"/>
    <property type="match status" value="1"/>
</dbReference>
<evidence type="ECO:0000256" key="8">
    <source>
        <dbReference type="ARBA" id="ARBA00038271"/>
    </source>
</evidence>
<keyword evidence="2" id="KW-0723">Serine/threonine-protein kinase</keyword>
<feature type="binding site" evidence="11">
    <location>
        <position position="335"/>
    </location>
    <ligand>
        <name>ATP</name>
        <dbReference type="ChEBI" id="CHEBI:30616"/>
    </ligand>
</feature>
<dbReference type="GO" id="GO:0005524">
    <property type="term" value="F:ATP binding"/>
    <property type="evidence" value="ECO:0007669"/>
    <property type="project" value="UniProtKB-UniRule"/>
</dbReference>
<sequence>MDRNIDPKKQLHLNFGGIGGGSGYNNDRNYTPTNERVFPTTPSNFPHSVFPGGQAANDYVGAQIQSPYGGPNGSYFPTGGYQAQYSQPQTSYQQPNQYQYQPQPQPQPQPQYPQPNVLAPQPSYQQRQTGYNANDPTSGLARQFSNQNLGTPQRQASPFARQQSPSSRLYPNGQQNQGQLARNQHNFTSNQSNNSATLAPSLSNGTLSGASLYSAPPEEQPPEKNPEKYSSNVVKRGQGLHALVESFFKENISRARDRNVRARELDEFLKSDRHSEQEKIRQNEKAGSAEARYLRFLRTKEEPENFITVKKIGKGAFGEVKLVTRIKDGKIYALKSLNKAEMFRKDQLAHVRAERDILAESDSPWVVKLYTTFQDTSKLYMLMEFLPGGDLMTMLIKYEIFSVPITRFYIAEIILAIEAVHKHGFIHRDIKPDNILLDRGGHVKLTDFGLSTGFHKEHDNSYYQNLIKGTSNKARDNRNSLSLDQLNITMSRQAITTWRQSRRRIAYSTVGTPDYIAPEIFTGQGYSFSCDWWSVGAIMFECLIGWPPFCAEDAHDTYRKIVNWKQTLYFPEDNPMADDPANRNSWPIAEECIRSMLCDVQDRLGSQGGPGGSIEIKAHPFFHGVDWNGLRSIRAPFEPNLKSATDVSYFPIDDINQNDDSALVRAQAESLDDQQSADMALPFIGYTFKRFKGMNEA</sequence>
<keyword evidence="4" id="KW-0808">Transferase</keyword>
<dbReference type="AlphaFoldDB" id="A0A8H6CCW7"/>
<comment type="similarity">
    <text evidence="8">Belongs to the protein kinase superfamily. STE Ser/Thr protein kinase family. COT1 subfamily.</text>
</comment>
<dbReference type="GO" id="GO:0035556">
    <property type="term" value="P:intracellular signal transduction"/>
    <property type="evidence" value="ECO:0007669"/>
    <property type="project" value="TreeGrafter"/>
</dbReference>
<dbReference type="PROSITE" id="PS50011">
    <property type="entry name" value="PROTEIN_KINASE_DOM"/>
    <property type="match status" value="1"/>
</dbReference>
<dbReference type="Proteomes" id="UP000593566">
    <property type="component" value="Unassembled WGS sequence"/>
</dbReference>
<feature type="domain" description="AGC-kinase C-terminal" evidence="14">
    <location>
        <begin position="623"/>
        <end position="697"/>
    </location>
</feature>
<evidence type="ECO:0000313" key="15">
    <source>
        <dbReference type="EMBL" id="KAF6220981.1"/>
    </source>
</evidence>
<evidence type="ECO:0000259" key="13">
    <source>
        <dbReference type="PROSITE" id="PS50011"/>
    </source>
</evidence>
<keyword evidence="3" id="KW-0597">Phosphoprotein</keyword>
<dbReference type="Pfam" id="PF00069">
    <property type="entry name" value="Pkinase"/>
    <property type="match status" value="2"/>
</dbReference>
<dbReference type="GO" id="GO:0004674">
    <property type="term" value="F:protein serine/threonine kinase activity"/>
    <property type="evidence" value="ECO:0007669"/>
    <property type="project" value="UniProtKB-KW"/>
</dbReference>
<dbReference type="Gene3D" id="3.30.200.20">
    <property type="entry name" value="Phosphorylase Kinase, domain 1"/>
    <property type="match status" value="1"/>
</dbReference>
<dbReference type="InterPro" id="IPR000961">
    <property type="entry name" value="AGC-kinase_C"/>
</dbReference>
<dbReference type="SMART" id="SM00133">
    <property type="entry name" value="S_TK_X"/>
    <property type="match status" value="1"/>
</dbReference>
<dbReference type="InterPro" id="IPR008271">
    <property type="entry name" value="Ser/Thr_kinase_AS"/>
</dbReference>
<feature type="compositionally biased region" description="Polar residues" evidence="12">
    <location>
        <begin position="122"/>
        <end position="137"/>
    </location>
</feature>
<dbReference type="GeneID" id="59331074"/>
<dbReference type="PANTHER" id="PTHR24356">
    <property type="entry name" value="SERINE/THREONINE-PROTEIN KINASE"/>
    <property type="match status" value="1"/>
</dbReference>
<dbReference type="SUPFAM" id="SSF56112">
    <property type="entry name" value="Protein kinase-like (PK-like)"/>
    <property type="match status" value="1"/>
</dbReference>
<dbReference type="EMBL" id="JACCJB010000015">
    <property type="protein sequence ID" value="KAF6220981.1"/>
    <property type="molecule type" value="Genomic_DNA"/>
</dbReference>
<evidence type="ECO:0000256" key="10">
    <source>
        <dbReference type="ARBA" id="ARBA00048679"/>
    </source>
</evidence>